<evidence type="ECO:0000256" key="3">
    <source>
        <dbReference type="ARBA" id="ARBA00013025"/>
    </source>
</evidence>
<organism evidence="14 15">
    <name type="scientific">Rapeseed phyllody phytoplasma</name>
    <dbReference type="NCBI Taxonomy" id="2490543"/>
    <lineage>
        <taxon>Bacteria</taxon>
        <taxon>Bacillati</taxon>
        <taxon>Mycoplasmatota</taxon>
        <taxon>Mollicutes</taxon>
        <taxon>Acholeplasmatales</taxon>
        <taxon>Acholeplasmataceae</taxon>
        <taxon>Candidatus Phytoplasma</taxon>
        <taxon>16SrI (Aster yellows group)</taxon>
    </lineage>
</organism>
<dbReference type="PANTHER" id="PTHR11136:SF0">
    <property type="entry name" value="DIHYDROFOLATE SYNTHETASE-RELATED"/>
    <property type="match status" value="1"/>
</dbReference>
<dbReference type="PANTHER" id="PTHR11136">
    <property type="entry name" value="FOLYLPOLYGLUTAMATE SYNTHASE-RELATED"/>
    <property type="match status" value="1"/>
</dbReference>
<dbReference type="GO" id="GO:0004326">
    <property type="term" value="F:tetrahydrofolylpolyglutamate synthase activity"/>
    <property type="evidence" value="ECO:0007669"/>
    <property type="project" value="UniProtKB-EC"/>
</dbReference>
<evidence type="ECO:0000313" key="15">
    <source>
        <dbReference type="Proteomes" id="UP000509122"/>
    </source>
</evidence>
<dbReference type="GO" id="GO:0046872">
    <property type="term" value="F:metal ion binding"/>
    <property type="evidence" value="ECO:0007669"/>
    <property type="project" value="UniProtKB-KW"/>
</dbReference>
<keyword evidence="7 11" id="KW-0067">ATP-binding</keyword>
<dbReference type="AlphaFoldDB" id="A0A859I8H2"/>
<dbReference type="InterPro" id="IPR001645">
    <property type="entry name" value="Folylpolyglutamate_synth"/>
</dbReference>
<evidence type="ECO:0000259" key="13">
    <source>
        <dbReference type="Pfam" id="PF08245"/>
    </source>
</evidence>
<dbReference type="InterPro" id="IPR013221">
    <property type="entry name" value="Mur_ligase_cen"/>
</dbReference>
<dbReference type="InterPro" id="IPR036615">
    <property type="entry name" value="Mur_ligase_C_dom_sf"/>
</dbReference>
<dbReference type="FunFam" id="3.40.1190.10:FF:000011">
    <property type="entry name" value="Folylpolyglutamate synthase/dihydrofolate synthase"/>
    <property type="match status" value="1"/>
</dbReference>
<dbReference type="EMBL" id="CP055264">
    <property type="protein sequence ID" value="QKX95031.1"/>
    <property type="molecule type" value="Genomic_DNA"/>
</dbReference>
<proteinExistence type="inferred from homology"/>
<dbReference type="PIRSF" id="PIRSF001563">
    <property type="entry name" value="Folylpolyglu_synth"/>
    <property type="match status" value="1"/>
</dbReference>
<feature type="domain" description="Mur ligase central" evidence="13">
    <location>
        <begin position="133"/>
        <end position="275"/>
    </location>
</feature>
<protein>
    <recommendedName>
        <fullName evidence="3">tetrahydrofolate synthase</fullName>
        <ecNumber evidence="3">6.3.2.17</ecNumber>
    </recommendedName>
    <alternativeName>
        <fullName evidence="9">Tetrahydrofolylpolyglutamate synthase</fullName>
    </alternativeName>
</protein>
<feature type="domain" description="Mur ligase C-terminal" evidence="12">
    <location>
        <begin position="305"/>
        <end position="425"/>
    </location>
</feature>
<accession>A0A859I8H2</accession>
<dbReference type="NCBIfam" id="TIGR01499">
    <property type="entry name" value="folC"/>
    <property type="match status" value="1"/>
</dbReference>
<evidence type="ECO:0000256" key="8">
    <source>
        <dbReference type="ARBA" id="ARBA00022842"/>
    </source>
</evidence>
<evidence type="ECO:0000256" key="6">
    <source>
        <dbReference type="ARBA" id="ARBA00022741"/>
    </source>
</evidence>
<sequence length="438" mass="49976">MITEITNIKEAILWIEKRENLGMRLGLLRVLALLKLLHHPEKKLAMIHIAGTNGKGSTVNYLSSLLQQSCSKVGTFISPHIQNYKERIKINGETISCNDLIIWVRKIKKLVDQASPNSALFSITPFEIITAIAFDYFYHKKVDVCVIEVGLGGLLDSTNVIYPILTGITTIGKDHEHILGKTLKEIAFQKAGIIKPKIPLVTGNISPKALLVIEQQAIKNKTPIYKFKKDYNITYLGMQTWQECFNFKTKQITIKAIKTPLIGKYQPENAAMAIKLYYLFCQLKKFPFLEQNVFTGISKTQIPARMQKLNSNPLIILDGAHNVHAIRKLVQTTIKQFSNYRISILFSALENKNVVSMLCQLLKIPKAHIYLTTFNHPNSIELVQKYLFIAPQRITKVFDWQDKLKDFLQQNQTQNCKDLLLIIGSLYFASEVIHFFDI</sequence>
<evidence type="ECO:0000256" key="2">
    <source>
        <dbReference type="ARBA" id="ARBA00008276"/>
    </source>
</evidence>
<reference evidence="14 15" key="1">
    <citation type="submission" date="2020-06" db="EMBL/GenBank/DDBJ databases">
        <title>Complete genome sequence of Candidatus Phytoplasma asteris RP166.</title>
        <authorList>
            <person name="Cho S.-T."/>
            <person name="Zwolinska A."/>
            <person name="Huang W."/>
            <person name="Wouters R."/>
            <person name="Hogenhout S.A."/>
            <person name="Kuo C.-H."/>
        </authorList>
    </citation>
    <scope>NUCLEOTIDE SEQUENCE [LARGE SCALE GENOMIC DNA]</scope>
    <source>
        <strain evidence="14">RP166</strain>
    </source>
</reference>
<evidence type="ECO:0000256" key="1">
    <source>
        <dbReference type="ARBA" id="ARBA00001946"/>
    </source>
</evidence>
<dbReference type="KEGG" id="rphy:RP166_0100"/>
<evidence type="ECO:0000256" key="9">
    <source>
        <dbReference type="ARBA" id="ARBA00030592"/>
    </source>
</evidence>
<keyword evidence="4 11" id="KW-0436">Ligase</keyword>
<dbReference type="GO" id="GO:0005524">
    <property type="term" value="F:ATP binding"/>
    <property type="evidence" value="ECO:0007669"/>
    <property type="project" value="UniProtKB-KW"/>
</dbReference>
<evidence type="ECO:0000256" key="10">
    <source>
        <dbReference type="ARBA" id="ARBA00047493"/>
    </source>
</evidence>
<dbReference type="InterPro" id="IPR018109">
    <property type="entry name" value="Folylpolyglutamate_synth_CS"/>
</dbReference>
<dbReference type="InterPro" id="IPR004101">
    <property type="entry name" value="Mur_ligase_C"/>
</dbReference>
<evidence type="ECO:0000259" key="12">
    <source>
        <dbReference type="Pfam" id="PF02875"/>
    </source>
</evidence>
<dbReference type="PROSITE" id="PS01011">
    <property type="entry name" value="FOLYLPOLYGLU_SYNT_1"/>
    <property type="match status" value="1"/>
</dbReference>
<evidence type="ECO:0000256" key="4">
    <source>
        <dbReference type="ARBA" id="ARBA00022598"/>
    </source>
</evidence>
<gene>
    <name evidence="14" type="primary">folC</name>
    <name evidence="14" type="ORF">RP166_0100</name>
</gene>
<comment type="cofactor">
    <cofactor evidence="1">
        <name>Mg(2+)</name>
        <dbReference type="ChEBI" id="CHEBI:18420"/>
    </cofactor>
</comment>
<dbReference type="SUPFAM" id="SSF53244">
    <property type="entry name" value="MurD-like peptide ligases, peptide-binding domain"/>
    <property type="match status" value="1"/>
</dbReference>
<dbReference type="EC" id="6.3.2.17" evidence="3"/>
<keyword evidence="5" id="KW-0479">Metal-binding</keyword>
<dbReference type="Gene3D" id="3.90.190.20">
    <property type="entry name" value="Mur ligase, C-terminal domain"/>
    <property type="match status" value="1"/>
</dbReference>
<evidence type="ECO:0000313" key="14">
    <source>
        <dbReference type="EMBL" id="QKX95031.1"/>
    </source>
</evidence>
<dbReference type="GO" id="GO:0005737">
    <property type="term" value="C:cytoplasm"/>
    <property type="evidence" value="ECO:0007669"/>
    <property type="project" value="TreeGrafter"/>
</dbReference>
<comment type="catalytic activity">
    <reaction evidence="10">
        <text>(6S)-5,6,7,8-tetrahydrofolyl-(gamma-L-Glu)(n) + L-glutamate + ATP = (6S)-5,6,7,8-tetrahydrofolyl-(gamma-L-Glu)(n+1) + ADP + phosphate + H(+)</text>
        <dbReference type="Rhea" id="RHEA:10580"/>
        <dbReference type="Rhea" id="RHEA-COMP:14738"/>
        <dbReference type="Rhea" id="RHEA-COMP:14740"/>
        <dbReference type="ChEBI" id="CHEBI:15378"/>
        <dbReference type="ChEBI" id="CHEBI:29985"/>
        <dbReference type="ChEBI" id="CHEBI:30616"/>
        <dbReference type="ChEBI" id="CHEBI:43474"/>
        <dbReference type="ChEBI" id="CHEBI:141005"/>
        <dbReference type="ChEBI" id="CHEBI:456216"/>
        <dbReference type="EC" id="6.3.2.17"/>
    </reaction>
</comment>
<dbReference type="Proteomes" id="UP000509122">
    <property type="component" value="Chromosome"/>
</dbReference>
<dbReference type="Pfam" id="PF02875">
    <property type="entry name" value="Mur_ligase_C"/>
    <property type="match status" value="1"/>
</dbReference>
<dbReference type="PROSITE" id="PS01012">
    <property type="entry name" value="FOLYLPOLYGLU_SYNT_2"/>
    <property type="match status" value="1"/>
</dbReference>
<name>A0A859I8H2_9MOLU</name>
<keyword evidence="6 11" id="KW-0547">Nucleotide-binding</keyword>
<dbReference type="Pfam" id="PF08245">
    <property type="entry name" value="Mur_ligase_M"/>
    <property type="match status" value="1"/>
</dbReference>
<dbReference type="GO" id="GO:0008841">
    <property type="term" value="F:dihydrofolate synthase activity"/>
    <property type="evidence" value="ECO:0007669"/>
    <property type="project" value="TreeGrafter"/>
</dbReference>
<dbReference type="Gene3D" id="3.40.1190.10">
    <property type="entry name" value="Mur-like, catalytic domain"/>
    <property type="match status" value="1"/>
</dbReference>
<dbReference type="InterPro" id="IPR036565">
    <property type="entry name" value="Mur-like_cat_sf"/>
</dbReference>
<evidence type="ECO:0000256" key="7">
    <source>
        <dbReference type="ARBA" id="ARBA00022840"/>
    </source>
</evidence>
<keyword evidence="8" id="KW-0460">Magnesium</keyword>
<dbReference type="SUPFAM" id="SSF53623">
    <property type="entry name" value="MurD-like peptide ligases, catalytic domain"/>
    <property type="match status" value="1"/>
</dbReference>
<evidence type="ECO:0000256" key="11">
    <source>
        <dbReference type="PIRNR" id="PIRNR001563"/>
    </source>
</evidence>
<comment type="similarity">
    <text evidence="2 11">Belongs to the folylpolyglutamate synthase family.</text>
</comment>
<evidence type="ECO:0000256" key="5">
    <source>
        <dbReference type="ARBA" id="ARBA00022723"/>
    </source>
</evidence>